<name>A0A0W0VTF0_9GAMM</name>
<comment type="caution">
    <text evidence="1">The sequence shown here is derived from an EMBL/GenBank/DDBJ whole genome shotgun (WGS) entry which is preliminary data.</text>
</comment>
<evidence type="ECO:0000313" key="2">
    <source>
        <dbReference type="Proteomes" id="UP000054997"/>
    </source>
</evidence>
<dbReference type="AlphaFoldDB" id="A0A0W0VTF0"/>
<dbReference type="RefSeq" id="WP_058528039.1">
    <property type="nucleotide sequence ID" value="NZ_CAAAHZ010000005.1"/>
</dbReference>
<dbReference type="STRING" id="45068.Llon_0014"/>
<dbReference type="Pfam" id="PF11920">
    <property type="entry name" value="DUF3438"/>
    <property type="match status" value="1"/>
</dbReference>
<dbReference type="NCBIfam" id="TIGR03749">
    <property type="entry name" value="conj_TIGR03749"/>
    <property type="match status" value="1"/>
</dbReference>
<organism evidence="1 2">
    <name type="scientific">Legionella londiniensis</name>
    <dbReference type="NCBI Taxonomy" id="45068"/>
    <lineage>
        <taxon>Bacteria</taxon>
        <taxon>Pseudomonadati</taxon>
        <taxon>Pseudomonadota</taxon>
        <taxon>Gammaproteobacteria</taxon>
        <taxon>Legionellales</taxon>
        <taxon>Legionellaceae</taxon>
        <taxon>Legionella</taxon>
    </lineage>
</organism>
<protein>
    <recommendedName>
        <fullName evidence="3">Integrating conjugative element protein, PFL_4704 family</fullName>
    </recommendedName>
</protein>
<reference evidence="1 2" key="1">
    <citation type="submission" date="2015-11" db="EMBL/GenBank/DDBJ databases">
        <title>Genomic analysis of 38 Legionella species identifies large and diverse effector repertoires.</title>
        <authorList>
            <person name="Burstein D."/>
            <person name="Amaro F."/>
            <person name="Zusman T."/>
            <person name="Lifshitz Z."/>
            <person name="Cohen O."/>
            <person name="Gilbert J.A."/>
            <person name="Pupko T."/>
            <person name="Shuman H.A."/>
            <person name="Segal G."/>
        </authorList>
    </citation>
    <scope>NUCLEOTIDE SEQUENCE [LARGE SCALE GENOMIC DNA]</scope>
    <source>
        <strain evidence="1 2">ATCC 49505</strain>
    </source>
</reference>
<dbReference type="PATRIC" id="fig|45068.5.peg.15"/>
<dbReference type="EMBL" id="LNYK01000001">
    <property type="protein sequence ID" value="KTD23129.1"/>
    <property type="molecule type" value="Genomic_DNA"/>
</dbReference>
<dbReference type="Proteomes" id="UP000054997">
    <property type="component" value="Unassembled WGS sequence"/>
</dbReference>
<evidence type="ECO:0008006" key="3">
    <source>
        <dbReference type="Google" id="ProtNLM"/>
    </source>
</evidence>
<accession>A0A0W0VTF0</accession>
<proteinExistence type="predicted"/>
<dbReference type="OrthoDB" id="7064293at2"/>
<dbReference type="InterPro" id="IPR021844">
    <property type="entry name" value="Integr_conj_element_PFL4704"/>
</dbReference>
<sequence length="256" mass="29489">MRMIKILSMWLCFINLSYALQSEHMVWEKVPLNIELPLMQERLIQFPKAIKIIDQNLSPALDILKVKGSLYLKAQDNFKNARIIVQLIPDGEVIILNLKADMQFNNTTPIEILTDDPKREGKTSNSHYEYNAIQLTRFAIQALYAPERVQQIPNGVYRTPMQTHQTIPLFYGASIEAHPIASWRGGSLHVTAVELKNLLNKPIRLKPENLIGHWQTASFYPANRLPARNRHESTTVFLVSDKPFHEALNQHARYSR</sequence>
<evidence type="ECO:0000313" key="1">
    <source>
        <dbReference type="EMBL" id="KTD23129.1"/>
    </source>
</evidence>
<keyword evidence="2" id="KW-1185">Reference proteome</keyword>
<gene>
    <name evidence="1" type="ORF">Llon_0014</name>
</gene>